<dbReference type="InterPro" id="IPR008969">
    <property type="entry name" value="CarboxyPept-like_regulatory"/>
</dbReference>
<evidence type="ECO:0000313" key="2">
    <source>
        <dbReference type="Proteomes" id="UP000518300"/>
    </source>
</evidence>
<dbReference type="InterPro" id="IPR013784">
    <property type="entry name" value="Carb-bd-like_fold"/>
</dbReference>
<sequence>MTDISDELGRFQLSAPTPGPYTLTFGELTLPAFETLQVEAPTTEVRWVIPGKARVTGSVTDEHGAPAARVRMRLWLEADGSLKARGTTDARGHFSLWGLSPGRYVLEAAEGSGEVERFTFHALELRERETAEVDLRLEAGWTLSGRAVDETGHPLAGVHIRARAFPEHTPSWRPGAWVHEPYGTTPSVHTGADGRFTLRNLQGREAELEVDLEGYRAPPPDELRVREGSTDLRVVLRRMARIHGRLLGPEGAPITRFGVSGMEVMDPEGDFSVPIRRSGTYHLKFSAKGMAPLLHRVPAREGTDVDMGELHLSPGRRISGRVLDAETSSPLEGAQVLTSNLRNPRIRIRSHPNAVRTDVDGTFTLPHEPSRPLQLLVEAEGYRVRSLELGGGDVDDLTVHMEQGARVMLLAKDAQGRPVAASGYLDQEGSGMELGTFFYAENGMDVLRGLEPGRYRVHAGPSGKNENHLVFPIHFVDIPATGEVSIELRARDSGATLELRLKGATTTAALYLGVAPRPIPHGSHSSLLSRALEAEDVSPGVVRFRNLPPGRATLLLVKNEAIVYLDEVDLPAEGTVVREVTFDEKLLRP</sequence>
<dbReference type="GO" id="GO:0030246">
    <property type="term" value="F:carbohydrate binding"/>
    <property type="evidence" value="ECO:0007669"/>
    <property type="project" value="InterPro"/>
</dbReference>
<comment type="caution">
    <text evidence="1">The sequence shown here is derived from an EMBL/GenBank/DDBJ whole genome shotgun (WGS) entry which is preliminary data.</text>
</comment>
<name>A0A848LEP0_9BACT</name>
<dbReference type="SUPFAM" id="SSF49464">
    <property type="entry name" value="Carboxypeptidase regulatory domain-like"/>
    <property type="match status" value="1"/>
</dbReference>
<dbReference type="Gene3D" id="2.60.40.1120">
    <property type="entry name" value="Carboxypeptidase-like, regulatory domain"/>
    <property type="match status" value="2"/>
</dbReference>
<dbReference type="SUPFAM" id="SSF49452">
    <property type="entry name" value="Starch-binding domain-like"/>
    <property type="match status" value="2"/>
</dbReference>
<evidence type="ECO:0008006" key="3">
    <source>
        <dbReference type="Google" id="ProtNLM"/>
    </source>
</evidence>
<dbReference type="Gene3D" id="2.60.40.10">
    <property type="entry name" value="Immunoglobulins"/>
    <property type="match status" value="1"/>
</dbReference>
<evidence type="ECO:0000313" key="1">
    <source>
        <dbReference type="EMBL" id="NMO15305.1"/>
    </source>
</evidence>
<dbReference type="EMBL" id="JABBJJ010000036">
    <property type="protein sequence ID" value="NMO15305.1"/>
    <property type="molecule type" value="Genomic_DNA"/>
</dbReference>
<dbReference type="InterPro" id="IPR013783">
    <property type="entry name" value="Ig-like_fold"/>
</dbReference>
<protein>
    <recommendedName>
        <fullName evidence="3">Carboxypeptidase regulatory-like domain-containing protein</fullName>
    </recommendedName>
</protein>
<keyword evidence="2" id="KW-1185">Reference proteome</keyword>
<reference evidence="1 2" key="1">
    <citation type="submission" date="2020-04" db="EMBL/GenBank/DDBJ databases">
        <title>Draft genome of Pyxidicoccus fallax type strain.</title>
        <authorList>
            <person name="Whitworth D.E."/>
        </authorList>
    </citation>
    <scope>NUCLEOTIDE SEQUENCE [LARGE SCALE GENOMIC DNA]</scope>
    <source>
        <strain evidence="1 2">DSM 14698</strain>
    </source>
</reference>
<accession>A0A848LEP0</accession>
<dbReference type="RefSeq" id="WP_169344598.1">
    <property type="nucleotide sequence ID" value="NZ_JABBJJ010000036.1"/>
</dbReference>
<dbReference type="AlphaFoldDB" id="A0A848LEP0"/>
<gene>
    <name evidence="1" type="ORF">HG543_10630</name>
</gene>
<dbReference type="Proteomes" id="UP000518300">
    <property type="component" value="Unassembled WGS sequence"/>
</dbReference>
<proteinExistence type="predicted"/>
<organism evidence="1 2">
    <name type="scientific">Pyxidicoccus fallax</name>
    <dbReference type="NCBI Taxonomy" id="394095"/>
    <lineage>
        <taxon>Bacteria</taxon>
        <taxon>Pseudomonadati</taxon>
        <taxon>Myxococcota</taxon>
        <taxon>Myxococcia</taxon>
        <taxon>Myxococcales</taxon>
        <taxon>Cystobacterineae</taxon>
        <taxon>Myxococcaceae</taxon>
        <taxon>Pyxidicoccus</taxon>
    </lineage>
</organism>
<dbReference type="Pfam" id="PF13620">
    <property type="entry name" value="CarboxypepD_reg"/>
    <property type="match status" value="2"/>
</dbReference>